<dbReference type="InterPro" id="IPR006578">
    <property type="entry name" value="MADF-dom"/>
</dbReference>
<evidence type="ECO:0000259" key="2">
    <source>
        <dbReference type="PROSITE" id="PS51029"/>
    </source>
</evidence>
<sequence>MERWDNRASVMESKPLSPSFSTHMITDEVRFSLIDAVCLKPGIWDSQREKTTGISRRELFADVAEQINQQFQLAMSLDDVERLWKNLKDTYVKTRKRVSYDQEGCVIPPKWKFYQAMMFLDNLGHSPSPQPRSGKRTTENDNGYYLTPPSAKRTREESEDMDEYMGFCKSLYHPLREIGYKDRVQLLKAQKAIRDIIHDAQMEALMSQIN</sequence>
<dbReference type="SMART" id="SM00595">
    <property type="entry name" value="MADF"/>
    <property type="match status" value="1"/>
</dbReference>
<protein>
    <recommendedName>
        <fullName evidence="2">MADF domain-containing protein</fullName>
    </recommendedName>
</protein>
<feature type="region of interest" description="Disordered" evidence="1">
    <location>
        <begin position="125"/>
        <end position="158"/>
    </location>
</feature>
<proteinExistence type="predicted"/>
<accession>A0A8S1GQD6</accession>
<keyword evidence="4" id="KW-1185">Reference proteome</keyword>
<dbReference type="EMBL" id="CAJGYM010000001">
    <property type="protein sequence ID" value="CAD6184823.1"/>
    <property type="molecule type" value="Genomic_DNA"/>
</dbReference>
<name>A0A8S1GQD6_9PELO</name>
<dbReference type="Pfam" id="PF10545">
    <property type="entry name" value="MADF_DNA_bdg"/>
    <property type="match status" value="1"/>
</dbReference>
<dbReference type="OrthoDB" id="6600747at2759"/>
<feature type="domain" description="MADF" evidence="2">
    <location>
        <begin position="32"/>
        <end position="125"/>
    </location>
</feature>
<organism evidence="3 4">
    <name type="scientific">Caenorhabditis auriculariae</name>
    <dbReference type="NCBI Taxonomy" id="2777116"/>
    <lineage>
        <taxon>Eukaryota</taxon>
        <taxon>Metazoa</taxon>
        <taxon>Ecdysozoa</taxon>
        <taxon>Nematoda</taxon>
        <taxon>Chromadorea</taxon>
        <taxon>Rhabditida</taxon>
        <taxon>Rhabditina</taxon>
        <taxon>Rhabditomorpha</taxon>
        <taxon>Rhabditoidea</taxon>
        <taxon>Rhabditidae</taxon>
        <taxon>Peloderinae</taxon>
        <taxon>Caenorhabditis</taxon>
    </lineage>
</organism>
<dbReference type="AlphaFoldDB" id="A0A8S1GQD6"/>
<dbReference type="PROSITE" id="PS51029">
    <property type="entry name" value="MADF"/>
    <property type="match status" value="1"/>
</dbReference>
<reference evidence="3" key="1">
    <citation type="submission" date="2020-10" db="EMBL/GenBank/DDBJ databases">
        <authorList>
            <person name="Kikuchi T."/>
        </authorList>
    </citation>
    <scope>NUCLEOTIDE SEQUENCE</scope>
    <source>
        <strain evidence="3">NKZ352</strain>
    </source>
</reference>
<dbReference type="PANTHER" id="PTHR12243:SF67">
    <property type="entry name" value="COREPRESSOR OF PANGOLIN, ISOFORM A-RELATED"/>
    <property type="match status" value="1"/>
</dbReference>
<dbReference type="GO" id="GO:0005634">
    <property type="term" value="C:nucleus"/>
    <property type="evidence" value="ECO:0007669"/>
    <property type="project" value="TreeGrafter"/>
</dbReference>
<dbReference type="Proteomes" id="UP000835052">
    <property type="component" value="Unassembled WGS sequence"/>
</dbReference>
<dbReference type="InterPro" id="IPR039353">
    <property type="entry name" value="TF_Adf1"/>
</dbReference>
<dbReference type="PANTHER" id="PTHR12243">
    <property type="entry name" value="MADF DOMAIN TRANSCRIPTION FACTOR"/>
    <property type="match status" value="1"/>
</dbReference>
<evidence type="ECO:0000313" key="4">
    <source>
        <dbReference type="Proteomes" id="UP000835052"/>
    </source>
</evidence>
<comment type="caution">
    <text evidence="3">The sequence shown here is derived from an EMBL/GenBank/DDBJ whole genome shotgun (WGS) entry which is preliminary data.</text>
</comment>
<dbReference type="GO" id="GO:0005667">
    <property type="term" value="C:transcription regulator complex"/>
    <property type="evidence" value="ECO:0007669"/>
    <property type="project" value="TreeGrafter"/>
</dbReference>
<evidence type="ECO:0000313" key="3">
    <source>
        <dbReference type="EMBL" id="CAD6184823.1"/>
    </source>
</evidence>
<dbReference type="GO" id="GO:0006357">
    <property type="term" value="P:regulation of transcription by RNA polymerase II"/>
    <property type="evidence" value="ECO:0007669"/>
    <property type="project" value="TreeGrafter"/>
</dbReference>
<evidence type="ECO:0000256" key="1">
    <source>
        <dbReference type="SAM" id="MobiDB-lite"/>
    </source>
</evidence>
<gene>
    <name evidence="3" type="ORF">CAUJ_LOCUS742</name>
</gene>